<feature type="repeat" description="TPR" evidence="3">
    <location>
        <begin position="455"/>
        <end position="488"/>
    </location>
</feature>
<evidence type="ECO:0000256" key="2">
    <source>
        <dbReference type="ARBA" id="ARBA00022803"/>
    </source>
</evidence>
<dbReference type="RefSeq" id="WP_052325234.1">
    <property type="nucleotide sequence ID" value="NZ_JTCM02000021.1"/>
</dbReference>
<feature type="repeat" description="TPR" evidence="3">
    <location>
        <begin position="421"/>
        <end position="454"/>
    </location>
</feature>
<name>A0A846H876_9CYAN</name>
<dbReference type="Pfam" id="PF13365">
    <property type="entry name" value="Trypsin_2"/>
    <property type="match status" value="1"/>
</dbReference>
<dbReference type="Proteomes" id="UP000031549">
    <property type="component" value="Unassembled WGS sequence"/>
</dbReference>
<organism evidence="6 7">
    <name type="scientific">Hassallia byssoidea VB512170</name>
    <dbReference type="NCBI Taxonomy" id="1304833"/>
    <lineage>
        <taxon>Bacteria</taxon>
        <taxon>Bacillati</taxon>
        <taxon>Cyanobacteriota</taxon>
        <taxon>Cyanophyceae</taxon>
        <taxon>Nostocales</taxon>
        <taxon>Tolypothrichaceae</taxon>
        <taxon>Hassallia</taxon>
    </lineage>
</organism>
<keyword evidence="2 3" id="KW-0802">TPR repeat</keyword>
<keyword evidence="7" id="KW-1185">Reference proteome</keyword>
<dbReference type="InterPro" id="IPR011990">
    <property type="entry name" value="TPR-like_helical_dom_sf"/>
</dbReference>
<accession>A0A846H876</accession>
<dbReference type="Pfam" id="PF13432">
    <property type="entry name" value="TPR_16"/>
    <property type="match status" value="1"/>
</dbReference>
<gene>
    <name evidence="6" type="ORF">PI95_012130</name>
</gene>
<dbReference type="PANTHER" id="PTHR44858:SF1">
    <property type="entry name" value="UDP-N-ACETYLGLUCOSAMINE--PEPTIDE N-ACETYLGLUCOSAMINYLTRANSFERASE SPINDLY-RELATED"/>
    <property type="match status" value="1"/>
</dbReference>
<dbReference type="Gene3D" id="1.25.40.10">
    <property type="entry name" value="Tetratricopeptide repeat domain"/>
    <property type="match status" value="3"/>
</dbReference>
<dbReference type="InterPro" id="IPR009003">
    <property type="entry name" value="Peptidase_S1_PA"/>
</dbReference>
<feature type="chain" id="PRO_5032440614" evidence="4">
    <location>
        <begin position="26"/>
        <end position="591"/>
    </location>
</feature>
<dbReference type="SUPFAM" id="SSF50494">
    <property type="entry name" value="Trypsin-like serine proteases"/>
    <property type="match status" value="1"/>
</dbReference>
<evidence type="ECO:0000256" key="3">
    <source>
        <dbReference type="PROSITE-ProRule" id="PRU00339"/>
    </source>
</evidence>
<dbReference type="InterPro" id="IPR019734">
    <property type="entry name" value="TPR_rpt"/>
</dbReference>
<dbReference type="InterPro" id="IPR050498">
    <property type="entry name" value="Ycf3"/>
</dbReference>
<dbReference type="Pfam" id="PF07719">
    <property type="entry name" value="TPR_2"/>
    <property type="match status" value="1"/>
</dbReference>
<keyword evidence="4" id="KW-0732">Signal</keyword>
<dbReference type="Gene3D" id="2.40.10.10">
    <property type="entry name" value="Trypsin-like serine proteases"/>
    <property type="match status" value="2"/>
</dbReference>
<evidence type="ECO:0000313" key="6">
    <source>
        <dbReference type="EMBL" id="NEU73293.1"/>
    </source>
</evidence>
<dbReference type="InterPro" id="IPR043504">
    <property type="entry name" value="Peptidase_S1_PA_chymotrypsin"/>
</dbReference>
<reference evidence="6 7" key="1">
    <citation type="journal article" date="2015" name="Genome Announc.">
        <title>Draft Genome Sequence of Cyanobacterium Hassallia byssoidea Strain VB512170, Isolated from Monuments in India.</title>
        <authorList>
            <person name="Singh D."/>
            <person name="Chandrababunaidu M.M."/>
            <person name="Panda A."/>
            <person name="Sen D."/>
            <person name="Bhattacharyya S."/>
            <person name="Adhikary S.P."/>
            <person name="Tripathy S."/>
        </authorList>
    </citation>
    <scope>NUCLEOTIDE SEQUENCE [LARGE SCALE GENOMIC DNA]</scope>
    <source>
        <strain evidence="6 7">VB512170</strain>
    </source>
</reference>
<dbReference type="AlphaFoldDB" id="A0A846H876"/>
<feature type="domain" description="Cytochrome c-type biogenesis protein H TPR" evidence="5">
    <location>
        <begin position="383"/>
        <end position="483"/>
    </location>
</feature>
<dbReference type="InterPro" id="IPR013105">
    <property type="entry name" value="TPR_2"/>
</dbReference>
<dbReference type="PANTHER" id="PTHR44858">
    <property type="entry name" value="TETRATRICOPEPTIDE REPEAT PROTEIN 6"/>
    <property type="match status" value="1"/>
</dbReference>
<dbReference type="GO" id="GO:0009279">
    <property type="term" value="C:cell outer membrane"/>
    <property type="evidence" value="ECO:0007669"/>
    <property type="project" value="TreeGrafter"/>
</dbReference>
<dbReference type="EMBL" id="JTCM02000021">
    <property type="protein sequence ID" value="NEU73293.1"/>
    <property type="molecule type" value="Genomic_DNA"/>
</dbReference>
<comment type="caution">
    <text evidence="6">The sequence shown here is derived from an EMBL/GenBank/DDBJ whole genome shotgun (WGS) entry which is preliminary data.</text>
</comment>
<evidence type="ECO:0000256" key="1">
    <source>
        <dbReference type="ARBA" id="ARBA00022737"/>
    </source>
</evidence>
<dbReference type="SMART" id="SM00028">
    <property type="entry name" value="TPR"/>
    <property type="match status" value="8"/>
</dbReference>
<dbReference type="GO" id="GO:0046813">
    <property type="term" value="P:receptor-mediated virion attachment to host cell"/>
    <property type="evidence" value="ECO:0007669"/>
    <property type="project" value="TreeGrafter"/>
</dbReference>
<feature type="signal peptide" evidence="4">
    <location>
        <begin position="1"/>
        <end position="25"/>
    </location>
</feature>
<evidence type="ECO:0000259" key="5">
    <source>
        <dbReference type="Pfam" id="PF23914"/>
    </source>
</evidence>
<evidence type="ECO:0000256" key="4">
    <source>
        <dbReference type="SAM" id="SignalP"/>
    </source>
</evidence>
<dbReference type="InterPro" id="IPR056413">
    <property type="entry name" value="TPR_CcmH_CycH"/>
</dbReference>
<dbReference type="SUPFAM" id="SSF48452">
    <property type="entry name" value="TPR-like"/>
    <property type="match status" value="1"/>
</dbReference>
<protein>
    <submittedName>
        <fullName evidence="6">Tetratricopeptide repeat protein</fullName>
    </submittedName>
</protein>
<proteinExistence type="predicted"/>
<dbReference type="PROSITE" id="PS50005">
    <property type="entry name" value="TPR"/>
    <property type="match status" value="4"/>
</dbReference>
<feature type="repeat" description="TPR" evidence="3">
    <location>
        <begin position="280"/>
        <end position="313"/>
    </location>
</feature>
<keyword evidence="1" id="KW-0677">Repeat</keyword>
<dbReference type="Pfam" id="PF23914">
    <property type="entry name" value="TPR_CcmH_CycH"/>
    <property type="match status" value="1"/>
</dbReference>
<feature type="repeat" description="TPR" evidence="3">
    <location>
        <begin position="387"/>
        <end position="420"/>
    </location>
</feature>
<evidence type="ECO:0000313" key="7">
    <source>
        <dbReference type="Proteomes" id="UP000031549"/>
    </source>
</evidence>
<sequence length="591" mass="64818">MKYYYALSPVLIGASIVLVSQAALAISAQEVEKIGREITVRIVDSQNPGNSGSGVIIKRAGNSYTVLTAYHVVKDAKQYQIFSPDKQSYAINIAKRLQDVDLAVVEFSSNKSYSAAKIGNSDRVTRTTTVYVAGFPAKTSAITNPEYSLIKGQVSANASPQRDGYNLAYSVPTSSGMSGGPVLNEQGDVVGVHGRGVSDRSETNQQQLVIAGGLGTDINTALRQIASIGIDIGVRAPSTIATAPKEDDLFIKANQKYLNRDYVGAINDLTEAIRLNPNYAEAYAARGNIRAQLYDSQKAIADYTEAIRLNPNYAPAYLYRGNLLLSGNEDAALNDFKQFQQFDAESAQKEGLKIVKQIAGIIKYIDSISESYFKQMRAATVLAPKNDEVWSMLGILYLKNKQYDNAIAALDRAKSLNPKNGDVLFALASVYLQQQNDKAAAESLEAGLKFKPNEAGSLFSLGVVYHRQGKLSEAITQYQKASAQNATSSQISLNSLNNIGLIKYEQGNIAGAMRQWQAVVETNPYLPNPESQFALAVALYSQGDRQQSQKLAETAIRRDRRYENVEFLKQNLWGDRLLADTRKFLEYLEKR</sequence>